<accession>A0ABT6UTW0</accession>
<reference evidence="2 3" key="1">
    <citation type="submission" date="2023-04" db="EMBL/GenBank/DDBJ databases">
        <authorList>
            <person name="Otstavnykh N."/>
            <person name="Seitkalieva A."/>
            <person name="Bystritskaya E."/>
        </authorList>
    </citation>
    <scope>NUCLEOTIDE SEQUENCE [LARGE SCALE GENOMIC DNA]</scope>
    <source>
        <strain evidence="2 3">NRIC 0815</strain>
    </source>
</reference>
<comment type="caution">
    <text evidence="2">The sequence shown here is derived from an EMBL/GenBank/DDBJ whole genome shotgun (WGS) entry which is preliminary data.</text>
</comment>
<name>A0ABT6UTW0_9GAMM</name>
<dbReference type="Pfam" id="PF06992">
    <property type="entry name" value="Phage_lambda_P"/>
    <property type="match status" value="1"/>
</dbReference>
<evidence type="ECO:0000313" key="3">
    <source>
        <dbReference type="Proteomes" id="UP001229025"/>
    </source>
</evidence>
<evidence type="ECO:0000256" key="1">
    <source>
        <dbReference type="SAM" id="MobiDB-lite"/>
    </source>
</evidence>
<dbReference type="RefSeq" id="WP_284727672.1">
    <property type="nucleotide sequence ID" value="NZ_JASCSA010000032.1"/>
</dbReference>
<dbReference type="Proteomes" id="UP001229025">
    <property type="component" value="Unassembled WGS sequence"/>
</dbReference>
<proteinExistence type="predicted"/>
<sequence>MSKPKASRRPATSSMASGCDDLPRVSQKAVDALFDRLAQLHGAHWHRRCREMGWGTEENGQWVSCDAEGEWLAALSHLSAQHLRCGLQAEKARTAKSLQQRGNAFPPDSAMQFAELCQMTPEGLGLPDFDTAWQALQDHAFTGKPYPHEAIAAAGEHMDLHGMASASYQRMDKHERAFRVYYQQVVERYARGDDLKPQAAIVHDGQLSPAERAAMVGEEKARKAAGELAGITPAQALKMMRGGLAHGES</sequence>
<gene>
    <name evidence="2" type="ORF">QLT01_17540</name>
</gene>
<keyword evidence="3" id="KW-1185">Reference proteome</keyword>
<organism evidence="2 3">
    <name type="scientific">Cobetia amphilecti</name>
    <dbReference type="NCBI Taxonomy" id="1055104"/>
    <lineage>
        <taxon>Bacteria</taxon>
        <taxon>Pseudomonadati</taxon>
        <taxon>Pseudomonadota</taxon>
        <taxon>Gammaproteobacteria</taxon>
        <taxon>Oceanospirillales</taxon>
        <taxon>Halomonadaceae</taxon>
        <taxon>Cobetia</taxon>
    </lineage>
</organism>
<dbReference type="EMBL" id="JASCSA010000032">
    <property type="protein sequence ID" value="MDI5886150.1"/>
    <property type="molecule type" value="Genomic_DNA"/>
</dbReference>
<reference evidence="3" key="2">
    <citation type="submission" date="2023-07" db="EMBL/GenBank/DDBJ databases">
        <title>Genome-based characterization of strain KMM 296 and proposal for reclassification of Cobetia litoralis and Cobetia pacifica, and emended description of the species Cobetia amphilecti and Cobetia marina.</title>
        <authorList>
            <person name="Balabanova L."/>
            <person name="Nedashkovskaya O."/>
        </authorList>
    </citation>
    <scope>NUCLEOTIDE SEQUENCE [LARGE SCALE GENOMIC DNA]</scope>
    <source>
        <strain evidence="3">NRIC 0815</strain>
    </source>
</reference>
<evidence type="ECO:0000313" key="2">
    <source>
        <dbReference type="EMBL" id="MDI5886150.1"/>
    </source>
</evidence>
<protein>
    <submittedName>
        <fullName evidence="2">Replication protein P</fullName>
    </submittedName>
</protein>
<feature type="region of interest" description="Disordered" evidence="1">
    <location>
        <begin position="1"/>
        <end position="20"/>
    </location>
</feature>
<dbReference type="InterPro" id="IPR009731">
    <property type="entry name" value="P-like"/>
</dbReference>